<organism evidence="1 2">
    <name type="scientific">Trichocladium antarcticum</name>
    <dbReference type="NCBI Taxonomy" id="1450529"/>
    <lineage>
        <taxon>Eukaryota</taxon>
        <taxon>Fungi</taxon>
        <taxon>Dikarya</taxon>
        <taxon>Ascomycota</taxon>
        <taxon>Pezizomycotina</taxon>
        <taxon>Sordariomycetes</taxon>
        <taxon>Sordariomycetidae</taxon>
        <taxon>Sordariales</taxon>
        <taxon>Chaetomiaceae</taxon>
        <taxon>Trichocladium</taxon>
    </lineage>
</organism>
<evidence type="ECO:0000313" key="2">
    <source>
        <dbReference type="Proteomes" id="UP001304895"/>
    </source>
</evidence>
<dbReference type="Proteomes" id="UP001304895">
    <property type="component" value="Unassembled WGS sequence"/>
</dbReference>
<accession>A0AAN6ZI44</accession>
<reference evidence="1" key="1">
    <citation type="journal article" date="2023" name="Mol. Phylogenet. Evol.">
        <title>Genome-scale phylogeny and comparative genomics of the fungal order Sordariales.</title>
        <authorList>
            <person name="Hensen N."/>
            <person name="Bonometti L."/>
            <person name="Westerberg I."/>
            <person name="Brannstrom I.O."/>
            <person name="Guillou S."/>
            <person name="Cros-Aarteil S."/>
            <person name="Calhoun S."/>
            <person name="Haridas S."/>
            <person name="Kuo A."/>
            <person name="Mondo S."/>
            <person name="Pangilinan J."/>
            <person name="Riley R."/>
            <person name="LaButti K."/>
            <person name="Andreopoulos B."/>
            <person name="Lipzen A."/>
            <person name="Chen C."/>
            <person name="Yan M."/>
            <person name="Daum C."/>
            <person name="Ng V."/>
            <person name="Clum A."/>
            <person name="Steindorff A."/>
            <person name="Ohm R.A."/>
            <person name="Martin F."/>
            <person name="Silar P."/>
            <person name="Natvig D.O."/>
            <person name="Lalanne C."/>
            <person name="Gautier V."/>
            <person name="Ament-Velasquez S.L."/>
            <person name="Kruys A."/>
            <person name="Hutchinson M.I."/>
            <person name="Powell A.J."/>
            <person name="Barry K."/>
            <person name="Miller A.N."/>
            <person name="Grigoriev I.V."/>
            <person name="Debuchy R."/>
            <person name="Gladieux P."/>
            <person name="Hiltunen Thoren M."/>
            <person name="Johannesson H."/>
        </authorList>
    </citation>
    <scope>NUCLEOTIDE SEQUENCE</scope>
    <source>
        <strain evidence="1">CBS 123565</strain>
    </source>
</reference>
<gene>
    <name evidence="1" type="ORF">BT67DRAFT_20004</name>
</gene>
<dbReference type="AlphaFoldDB" id="A0AAN6ZI44"/>
<proteinExistence type="predicted"/>
<sequence>MARSLKCVGPLCALTGSAEEQLCTDLHFCSLHSHSDCGTHLERTRPRLVARSESLSCSISDALPKSHGGPRFEAGPCLALRMPDGRQQTRNVLLAPIQVPGQHLLYPSTTRSSNWTDRFEMLTCIIERCECQSLAGTHGAAQGCRVLMRLVVLYLCNWALGGSWALWTLKVMGPPENPLANGLTSLRPGRSWLLEARILPFQMPEHLDRQLRLGH</sequence>
<keyword evidence="2" id="KW-1185">Reference proteome</keyword>
<reference evidence="1" key="2">
    <citation type="submission" date="2023-05" db="EMBL/GenBank/DDBJ databases">
        <authorList>
            <consortium name="Lawrence Berkeley National Laboratory"/>
            <person name="Steindorff A."/>
            <person name="Hensen N."/>
            <person name="Bonometti L."/>
            <person name="Westerberg I."/>
            <person name="Brannstrom I.O."/>
            <person name="Guillou S."/>
            <person name="Cros-Aarteil S."/>
            <person name="Calhoun S."/>
            <person name="Haridas S."/>
            <person name="Kuo A."/>
            <person name="Mondo S."/>
            <person name="Pangilinan J."/>
            <person name="Riley R."/>
            <person name="Labutti K."/>
            <person name="Andreopoulos B."/>
            <person name="Lipzen A."/>
            <person name="Chen C."/>
            <person name="Yanf M."/>
            <person name="Daum C."/>
            <person name="Ng V."/>
            <person name="Clum A."/>
            <person name="Ohm R."/>
            <person name="Martin F."/>
            <person name="Silar P."/>
            <person name="Natvig D."/>
            <person name="Lalanne C."/>
            <person name="Gautier V."/>
            <person name="Ament-Velasquez S.L."/>
            <person name="Kruys A."/>
            <person name="Hutchinson M.I."/>
            <person name="Powell A.J."/>
            <person name="Barry K."/>
            <person name="Miller A.N."/>
            <person name="Grigoriev I.V."/>
            <person name="Debuchy R."/>
            <person name="Gladieux P."/>
            <person name="Thoren M.H."/>
            <person name="Johannesson H."/>
        </authorList>
    </citation>
    <scope>NUCLEOTIDE SEQUENCE</scope>
    <source>
        <strain evidence="1">CBS 123565</strain>
    </source>
</reference>
<comment type="caution">
    <text evidence="1">The sequence shown here is derived from an EMBL/GenBank/DDBJ whole genome shotgun (WGS) entry which is preliminary data.</text>
</comment>
<evidence type="ECO:0000313" key="1">
    <source>
        <dbReference type="EMBL" id="KAK4138728.1"/>
    </source>
</evidence>
<dbReference type="EMBL" id="MU853401">
    <property type="protein sequence ID" value="KAK4138728.1"/>
    <property type="molecule type" value="Genomic_DNA"/>
</dbReference>
<name>A0AAN6ZI44_9PEZI</name>
<protein>
    <submittedName>
        <fullName evidence="1">Uncharacterized protein</fullName>
    </submittedName>
</protein>